<feature type="compositionally biased region" description="Polar residues" evidence="1">
    <location>
        <begin position="143"/>
        <end position="155"/>
    </location>
</feature>
<dbReference type="OrthoDB" id="5791190at2759"/>
<feature type="region of interest" description="Disordered" evidence="1">
    <location>
        <begin position="85"/>
        <end position="168"/>
    </location>
</feature>
<feature type="compositionally biased region" description="Acidic residues" evidence="1">
    <location>
        <begin position="203"/>
        <end position="226"/>
    </location>
</feature>
<evidence type="ECO:0000313" key="3">
    <source>
        <dbReference type="Proteomes" id="UP000507470"/>
    </source>
</evidence>
<evidence type="ECO:0000256" key="1">
    <source>
        <dbReference type="SAM" id="MobiDB-lite"/>
    </source>
</evidence>
<gene>
    <name evidence="2" type="ORF">MCOR_42860</name>
</gene>
<feature type="region of interest" description="Disordered" evidence="1">
    <location>
        <begin position="194"/>
        <end position="236"/>
    </location>
</feature>
<protein>
    <recommendedName>
        <fullName evidence="4">MULE transposase domain-containing protein</fullName>
    </recommendedName>
</protein>
<evidence type="ECO:0008006" key="4">
    <source>
        <dbReference type="Google" id="ProtNLM"/>
    </source>
</evidence>
<dbReference type="Proteomes" id="UP000507470">
    <property type="component" value="Unassembled WGS sequence"/>
</dbReference>
<dbReference type="AlphaFoldDB" id="A0A6J8DLZ0"/>
<proteinExistence type="predicted"/>
<dbReference type="EMBL" id="CACVKT020007645">
    <property type="protein sequence ID" value="CAC5409598.1"/>
    <property type="molecule type" value="Genomic_DNA"/>
</dbReference>
<keyword evidence="3" id="KW-1185">Reference proteome</keyword>
<evidence type="ECO:0000313" key="2">
    <source>
        <dbReference type="EMBL" id="CAC5409598.1"/>
    </source>
</evidence>
<reference evidence="2 3" key="1">
    <citation type="submission" date="2020-06" db="EMBL/GenBank/DDBJ databases">
        <authorList>
            <person name="Li R."/>
            <person name="Bekaert M."/>
        </authorList>
    </citation>
    <scope>NUCLEOTIDE SEQUENCE [LARGE SCALE GENOMIC DNA]</scope>
    <source>
        <strain evidence="3">wild</strain>
    </source>
</reference>
<name>A0A6J8DLZ0_MYTCO</name>
<organism evidence="2 3">
    <name type="scientific">Mytilus coruscus</name>
    <name type="common">Sea mussel</name>
    <dbReference type="NCBI Taxonomy" id="42192"/>
    <lineage>
        <taxon>Eukaryota</taxon>
        <taxon>Metazoa</taxon>
        <taxon>Spiralia</taxon>
        <taxon>Lophotrochozoa</taxon>
        <taxon>Mollusca</taxon>
        <taxon>Bivalvia</taxon>
        <taxon>Autobranchia</taxon>
        <taxon>Pteriomorphia</taxon>
        <taxon>Mytilida</taxon>
        <taxon>Mytiloidea</taxon>
        <taxon>Mytilidae</taxon>
        <taxon>Mytilinae</taxon>
        <taxon>Mytilus</taxon>
    </lineage>
</organism>
<sequence>MYGLSAVINNPLQSYYPPLVSSNYHTEPYHRKIVRRHVNESEKAAVTVMWTMKVRPQPFAVFDPNHFVPLLRLQTTSSQFVVLDDSSDQDHTSNQSNAKSNKYNKEGTNQDHKNHCRYHENDISSDHYNRDKSSQQHNKNSDNVDSNDATYNNESIKPKTTDQTGESEERTFADIFGESDPDESVSSDNLSFIHNQRRNGSDDANDSFENGDNDSLDDVEKDDSVDEMSNSGIFQPEEQLRYGECLNLEELLNKLKSSKDVRPNIPEGRKDNVCFTIDNSRNIERRLNNLHDGKLKAVVCRQGKFCIEKQINKKKEFIPVEPQPTDEQIVEISRSYSTLKQHLSYKKRVTRVGKAPPSFEINFNAAVVEYKGKHPGFSAHGNSKNGIEFTKLADVDTSDLVIGSDQEGSLVKAIVKKFPEATHVLCTRHLNLNLSEKMKNGVGMQRKDRIDIEQRIFGRNGILNADDSPVFEEKGEEVEEFC</sequence>
<feature type="compositionally biased region" description="Polar residues" evidence="1">
    <location>
        <begin position="92"/>
        <end position="101"/>
    </location>
</feature>
<feature type="compositionally biased region" description="Basic and acidic residues" evidence="1">
    <location>
        <begin position="103"/>
        <end position="142"/>
    </location>
</feature>
<accession>A0A6J8DLZ0</accession>